<accession>A0A270B5V4</accession>
<feature type="chain" id="PRO_5012447757" description="Filamentous haemagglutinin FhaB/tRNA nuclease CdiA-like TPS domain-containing protein" evidence="1">
    <location>
        <begin position="23"/>
        <end position="1052"/>
    </location>
</feature>
<reference evidence="3 4" key="1">
    <citation type="submission" date="2017-04" db="EMBL/GenBank/DDBJ databases">
        <title>Kefir bacterial isolates.</title>
        <authorList>
            <person name="Kim Y."/>
            <person name="Blasche S."/>
            <person name="Patil K.R."/>
        </authorList>
    </citation>
    <scope>NUCLEOTIDE SEQUENCE [LARGE SCALE GENOMIC DNA]</scope>
    <source>
        <strain evidence="3 4">KR-2</strain>
    </source>
</reference>
<dbReference type="InterPro" id="IPR008638">
    <property type="entry name" value="FhaB/CdiA-like_TPS"/>
</dbReference>
<evidence type="ECO:0000313" key="3">
    <source>
        <dbReference type="EMBL" id="PAL20071.1"/>
    </source>
</evidence>
<dbReference type="PANTHER" id="PTHR12338">
    <property type="entry name" value="AUTOTRANSPORTER"/>
    <property type="match status" value="1"/>
</dbReference>
<dbReference type="EMBL" id="NDFP01000023">
    <property type="protein sequence ID" value="PAL20071.1"/>
    <property type="molecule type" value="Genomic_DNA"/>
</dbReference>
<proteinExistence type="predicted"/>
<dbReference type="InterPro" id="IPR011050">
    <property type="entry name" value="Pectin_lyase_fold/virulence"/>
</dbReference>
<organism evidence="3 4">
    <name type="scientific">Acetobacter syzygii</name>
    <dbReference type="NCBI Taxonomy" id="146476"/>
    <lineage>
        <taxon>Bacteria</taxon>
        <taxon>Pseudomonadati</taxon>
        <taxon>Pseudomonadota</taxon>
        <taxon>Alphaproteobacteria</taxon>
        <taxon>Acetobacterales</taxon>
        <taxon>Acetobacteraceae</taxon>
        <taxon>Acetobacter</taxon>
    </lineage>
</organism>
<evidence type="ECO:0000259" key="2">
    <source>
        <dbReference type="SMART" id="SM00912"/>
    </source>
</evidence>
<dbReference type="InterPro" id="IPR012334">
    <property type="entry name" value="Pectin_lyas_fold"/>
</dbReference>
<name>A0A270B5V4_9PROT</name>
<dbReference type="Pfam" id="PF07581">
    <property type="entry name" value="Glug"/>
    <property type="match status" value="2"/>
</dbReference>
<dbReference type="NCBIfam" id="TIGR01901">
    <property type="entry name" value="adhes_NPXG"/>
    <property type="match status" value="1"/>
</dbReference>
<dbReference type="Pfam" id="PF18676">
    <property type="entry name" value="MBG_2"/>
    <property type="match status" value="1"/>
</dbReference>
<sequence>MTLTTRTLLLGITALTPGFAWGQALPTGGTYVAGSGSISTTGGTTTIDQSSARGVINWQGFSIGPGASVRFNNGSGATLNRVTGAQSSSLQGHIGATGTVFLINPNGVVIGPGGTVVTGGSFVASTRDTPSSAFMKGGNIILSGGSDGTVTNAGKITSTSGNVVLVGASVSNKGTVSAAGGTANLMAGNQVVLSEVDGPSGVYIVADSKAKGNVTNTGRIKAAAATLASAGGNVYALAGNREGLVQATGTTRVNGQVWLSAPHGTVTVESTTLKATSADGSGGIIRANGRNVDFSGKAVLNASASKAGRKGGRILVGTDSMGGTNLARSTTVASGVTLKATGKGTGAGGTIETSAHTLVVGSATISAGPGGSWLLDPDDLTIDSNAASTINSALNSGTNVTEQTSAATNNIAGTGTSVAGNGDILLNAALSWNSTAHLILSSYHSITLNADITVGGTGKLTLTTNNNIGGTGTGDGTLNFGTSSVRFTSSSLTAASTTSSSPLTIDGHSYTLITSPDDLQNAVGVSGYYALARPLDMSSISNFTPLTSSGFTGTFNGLGNTISNLVINSGAESVGLFGQVSRGGTVRNIGLLQANVTGTSTGIFTAAGGLVGTNNYGTISDVYATGNVTSASKGTGGLVGRNFGTISEAYTTGNVTGTSEATGGLVGMSAGSIRDVYATGNVTGNSDTGGLVGLNGGTISEAYATGNVVGDNNTGGLAGRSDDTISGAYATGRVTGSDYNTGGLVGNNFGTISEAYATGNVTGNNNTGGLAGRNNDTISGAYATGRVTGSDYDTGGLVGNNFGTISNAYFDTSTSGTTASIGKGNMSGGKGLTTVQWLTEGPMVSGSPYRFTDPGAWVSGSPYPILSALPHIVISSTGAQTYGQSVFSVSSLTFTDQNSKNASSLVETSNLKWYSPLLSSTSNAGTTGAMYGTGATAKGYQITYQATDTVSKAALAITALNQTGTYGQTPSLNNTDFKTSGLVNGDAVTGVSLSTTASNLSNTGSYAITASNARGSGLSNYTITYHNGTYTITPAALAITALNQTGTYGQTP</sequence>
<gene>
    <name evidence="3" type="ORF">B9K05_13110</name>
</gene>
<dbReference type="SMART" id="SM00912">
    <property type="entry name" value="Haemagg_act"/>
    <property type="match status" value="1"/>
</dbReference>
<dbReference type="Gene3D" id="2.160.20.10">
    <property type="entry name" value="Single-stranded right-handed beta-helix, Pectin lyase-like"/>
    <property type="match status" value="1"/>
</dbReference>
<dbReference type="Proteomes" id="UP000216033">
    <property type="component" value="Unassembled WGS sequence"/>
</dbReference>
<dbReference type="SUPFAM" id="SSF51126">
    <property type="entry name" value="Pectin lyase-like"/>
    <property type="match status" value="1"/>
</dbReference>
<dbReference type="InterPro" id="IPR050909">
    <property type="entry name" value="Bact_Autotransporter_VF"/>
</dbReference>
<dbReference type="RefSeq" id="WP_143221509.1">
    <property type="nucleotide sequence ID" value="NZ_NDFP01000023.1"/>
</dbReference>
<comment type="caution">
    <text evidence="3">The sequence shown here is derived from an EMBL/GenBank/DDBJ whole genome shotgun (WGS) entry which is preliminary data.</text>
</comment>
<dbReference type="InterPro" id="IPR041286">
    <property type="entry name" value="MBG_2"/>
</dbReference>
<keyword evidence="4" id="KW-1185">Reference proteome</keyword>
<protein>
    <recommendedName>
        <fullName evidence="2">Filamentous haemagglutinin FhaB/tRNA nuclease CdiA-like TPS domain-containing protein</fullName>
    </recommendedName>
</protein>
<dbReference type="AlphaFoldDB" id="A0A270B5V4"/>
<evidence type="ECO:0000313" key="4">
    <source>
        <dbReference type="Proteomes" id="UP000216033"/>
    </source>
</evidence>
<dbReference type="Pfam" id="PF05860">
    <property type="entry name" value="TPS"/>
    <property type="match status" value="1"/>
</dbReference>
<feature type="non-terminal residue" evidence="3">
    <location>
        <position position="1052"/>
    </location>
</feature>
<dbReference type="Gene3D" id="2.160.20.110">
    <property type="match status" value="1"/>
</dbReference>
<dbReference type="InterPro" id="IPR011493">
    <property type="entry name" value="GLUG"/>
</dbReference>
<keyword evidence="1" id="KW-0732">Signal</keyword>
<dbReference type="PANTHER" id="PTHR12338:SF5">
    <property type="entry name" value="ANTIGEN 43-RELATED"/>
    <property type="match status" value="1"/>
</dbReference>
<feature type="signal peptide" evidence="1">
    <location>
        <begin position="1"/>
        <end position="22"/>
    </location>
</feature>
<evidence type="ECO:0000256" key="1">
    <source>
        <dbReference type="SAM" id="SignalP"/>
    </source>
</evidence>
<feature type="domain" description="Filamentous haemagglutinin FhaB/tRNA nuclease CdiA-like TPS" evidence="2">
    <location>
        <begin position="22"/>
        <end position="133"/>
    </location>
</feature>